<sequence length="89" mass="9639">MDIDVTPKSDEAAWLLTDLLGRPVGHVEEEPTGEFRFHPAGRSLVTMKAMKCGPFKTLDDALAEIELFTRGSCRRVLGGDPPPEADAAS</sequence>
<dbReference type="KEGG" id="bvv:BHK69_08870"/>
<name>A0A1D7TZK4_9HYPH</name>
<accession>A0A1D7TZK4</accession>
<dbReference type="RefSeq" id="WP_069689776.1">
    <property type="nucleotide sequence ID" value="NZ_CP017147.1"/>
</dbReference>
<dbReference type="EMBL" id="CP017147">
    <property type="protein sequence ID" value="AOO80558.1"/>
    <property type="molecule type" value="Genomic_DNA"/>
</dbReference>
<proteinExistence type="predicted"/>
<gene>
    <name evidence="1" type="ORF">BHK69_08870</name>
</gene>
<evidence type="ECO:0000313" key="2">
    <source>
        <dbReference type="Proteomes" id="UP000094969"/>
    </source>
</evidence>
<organism evidence="1 2">
    <name type="scientific">Bosea vaviloviae</name>
    <dbReference type="NCBI Taxonomy" id="1526658"/>
    <lineage>
        <taxon>Bacteria</taxon>
        <taxon>Pseudomonadati</taxon>
        <taxon>Pseudomonadota</taxon>
        <taxon>Alphaproteobacteria</taxon>
        <taxon>Hyphomicrobiales</taxon>
        <taxon>Boseaceae</taxon>
        <taxon>Bosea</taxon>
    </lineage>
</organism>
<dbReference type="AlphaFoldDB" id="A0A1D7TZK4"/>
<reference evidence="1 2" key="1">
    <citation type="journal article" date="2015" name="Antonie Van Leeuwenhoek">
        <title>Bosea vaviloviae sp. nov., a new species of slow-growing rhizobia isolated from nodules of the relict species Vavilovia formosa (Stev.) Fed.</title>
        <authorList>
            <person name="Safronova V.I."/>
            <person name="Kuznetsova I.G."/>
            <person name="Sazanova A.L."/>
            <person name="Kimeklis A.K."/>
            <person name="Belimov A.A."/>
            <person name="Andronov E.E."/>
            <person name="Pinaev A.G."/>
            <person name="Chizhevskaya E.P."/>
            <person name="Pukhaev A.R."/>
            <person name="Popov K.P."/>
            <person name="Willems A."/>
            <person name="Tikhonovich I.A."/>
        </authorList>
    </citation>
    <scope>NUCLEOTIDE SEQUENCE [LARGE SCALE GENOMIC DNA]</scope>
    <source>
        <strain evidence="1 2">Vaf18</strain>
    </source>
</reference>
<protein>
    <submittedName>
        <fullName evidence="1">Uncharacterized protein</fullName>
    </submittedName>
</protein>
<dbReference type="OrthoDB" id="8450050at2"/>
<keyword evidence="2" id="KW-1185">Reference proteome</keyword>
<evidence type="ECO:0000313" key="1">
    <source>
        <dbReference type="EMBL" id="AOO80558.1"/>
    </source>
</evidence>
<dbReference type="Proteomes" id="UP000094969">
    <property type="component" value="Chromosome"/>
</dbReference>